<evidence type="ECO:0000256" key="6">
    <source>
        <dbReference type="ARBA" id="ARBA00022989"/>
    </source>
</evidence>
<sequence>MLSLLLFSLQVTGPIALVVILGVLFRRWGWVNDAFVQGGSKLVFNVGLPSLLFLNIVGARPQSLPGGGIILFALMLVAGWFLILSWLAPRLTAHRDERGVFVQGSFRGNMGIVGLAFCLNAFGVEAALLASVYLAILTLAYNILSVITLSHWSSRQTAGHPIVAAIKDILRNPLIIAILVATGIVLLDWPVPEWVLDTGDYFARMTLPLALICVGASLSWQGFVEAGRVTTWASVFKLVGIPLTGVLIARWLGYGGIELGVFYLMTAAPTAAASYVMVRAMGGNANLAASIIATTTVLSLVSTSIGLVLLKALGWV</sequence>
<reference evidence="9" key="2">
    <citation type="submission" date="2020-09" db="EMBL/GenBank/DDBJ databases">
        <authorList>
            <person name="Sun Q."/>
            <person name="Kim S."/>
        </authorList>
    </citation>
    <scope>NUCLEOTIDE SEQUENCE</scope>
    <source>
        <strain evidence="9">KCTC 22169</strain>
    </source>
</reference>
<feature type="transmembrane region" description="Helical" evidence="8">
    <location>
        <begin position="69"/>
        <end position="88"/>
    </location>
</feature>
<feature type="transmembrane region" description="Helical" evidence="8">
    <location>
        <begin position="169"/>
        <end position="189"/>
    </location>
</feature>
<evidence type="ECO:0000313" key="10">
    <source>
        <dbReference type="Proteomes" id="UP000626148"/>
    </source>
</evidence>
<accession>A0A918K4Z9</accession>
<feature type="transmembrane region" description="Helical" evidence="8">
    <location>
        <begin position="235"/>
        <end position="254"/>
    </location>
</feature>
<evidence type="ECO:0000313" key="9">
    <source>
        <dbReference type="EMBL" id="GGX49465.1"/>
    </source>
</evidence>
<keyword evidence="10" id="KW-1185">Reference proteome</keyword>
<evidence type="ECO:0000256" key="1">
    <source>
        <dbReference type="ARBA" id="ARBA00004651"/>
    </source>
</evidence>
<dbReference type="InterPro" id="IPR038770">
    <property type="entry name" value="Na+/solute_symporter_sf"/>
</dbReference>
<organism evidence="9 10">
    <name type="scientific">Saccharospirillum salsuginis</name>
    <dbReference type="NCBI Taxonomy" id="418750"/>
    <lineage>
        <taxon>Bacteria</taxon>
        <taxon>Pseudomonadati</taxon>
        <taxon>Pseudomonadota</taxon>
        <taxon>Gammaproteobacteria</taxon>
        <taxon>Oceanospirillales</taxon>
        <taxon>Saccharospirillaceae</taxon>
        <taxon>Saccharospirillum</taxon>
    </lineage>
</organism>
<dbReference type="Gene3D" id="1.20.1530.20">
    <property type="match status" value="1"/>
</dbReference>
<evidence type="ECO:0000256" key="3">
    <source>
        <dbReference type="ARBA" id="ARBA00022448"/>
    </source>
</evidence>
<dbReference type="Proteomes" id="UP000626148">
    <property type="component" value="Unassembled WGS sequence"/>
</dbReference>
<dbReference type="GO" id="GO:0055085">
    <property type="term" value="P:transmembrane transport"/>
    <property type="evidence" value="ECO:0007669"/>
    <property type="project" value="InterPro"/>
</dbReference>
<keyword evidence="5 8" id="KW-0812">Transmembrane</keyword>
<dbReference type="RefSeq" id="WP_189608010.1">
    <property type="nucleotide sequence ID" value="NZ_BMXR01000003.1"/>
</dbReference>
<evidence type="ECO:0000256" key="7">
    <source>
        <dbReference type="ARBA" id="ARBA00023136"/>
    </source>
</evidence>
<dbReference type="PANTHER" id="PTHR36838:SF4">
    <property type="entry name" value="AUXIN EFFLUX CARRIER FAMILY PROTEIN"/>
    <property type="match status" value="1"/>
</dbReference>
<comment type="similarity">
    <text evidence="2">Belongs to the auxin efflux carrier (TC 2.A.69) family.</text>
</comment>
<feature type="transmembrane region" description="Helical" evidence="8">
    <location>
        <begin position="201"/>
        <end position="223"/>
    </location>
</feature>
<protein>
    <submittedName>
        <fullName evidence="9">Transporter</fullName>
    </submittedName>
</protein>
<dbReference type="AlphaFoldDB" id="A0A918K4Z9"/>
<dbReference type="EMBL" id="BMXR01000003">
    <property type="protein sequence ID" value="GGX49465.1"/>
    <property type="molecule type" value="Genomic_DNA"/>
</dbReference>
<evidence type="ECO:0000256" key="2">
    <source>
        <dbReference type="ARBA" id="ARBA00010145"/>
    </source>
</evidence>
<feature type="transmembrane region" description="Helical" evidence="8">
    <location>
        <begin position="100"/>
        <end position="122"/>
    </location>
</feature>
<feature type="transmembrane region" description="Helical" evidence="8">
    <location>
        <begin position="6"/>
        <end position="26"/>
    </location>
</feature>
<keyword evidence="4" id="KW-1003">Cell membrane</keyword>
<comment type="caution">
    <text evidence="9">The sequence shown here is derived from an EMBL/GenBank/DDBJ whole genome shotgun (WGS) entry which is preliminary data.</text>
</comment>
<comment type="subcellular location">
    <subcellularLocation>
        <location evidence="1">Cell membrane</location>
        <topology evidence="1">Multi-pass membrane protein</topology>
    </subcellularLocation>
</comment>
<keyword evidence="7 8" id="KW-0472">Membrane</keyword>
<dbReference type="PANTHER" id="PTHR36838">
    <property type="entry name" value="AUXIN EFFLUX CARRIER FAMILY PROTEIN"/>
    <property type="match status" value="1"/>
</dbReference>
<keyword evidence="6 8" id="KW-1133">Transmembrane helix</keyword>
<evidence type="ECO:0000256" key="4">
    <source>
        <dbReference type="ARBA" id="ARBA00022475"/>
    </source>
</evidence>
<evidence type="ECO:0000256" key="5">
    <source>
        <dbReference type="ARBA" id="ARBA00022692"/>
    </source>
</evidence>
<dbReference type="InterPro" id="IPR004776">
    <property type="entry name" value="Mem_transp_PIN-like"/>
</dbReference>
<evidence type="ECO:0000256" key="8">
    <source>
        <dbReference type="SAM" id="Phobius"/>
    </source>
</evidence>
<reference evidence="9" key="1">
    <citation type="journal article" date="2014" name="Int. J. Syst. Evol. Microbiol.">
        <title>Complete genome sequence of Corynebacterium casei LMG S-19264T (=DSM 44701T), isolated from a smear-ripened cheese.</title>
        <authorList>
            <consortium name="US DOE Joint Genome Institute (JGI-PGF)"/>
            <person name="Walter F."/>
            <person name="Albersmeier A."/>
            <person name="Kalinowski J."/>
            <person name="Ruckert C."/>
        </authorList>
    </citation>
    <scope>NUCLEOTIDE SEQUENCE</scope>
    <source>
        <strain evidence="9">KCTC 22169</strain>
    </source>
</reference>
<feature type="transmembrane region" description="Helical" evidence="8">
    <location>
        <begin position="260"/>
        <end position="278"/>
    </location>
</feature>
<gene>
    <name evidence="9" type="ORF">GCM10007392_15980</name>
</gene>
<proteinExistence type="inferred from homology"/>
<feature type="transmembrane region" description="Helical" evidence="8">
    <location>
        <begin position="128"/>
        <end position="149"/>
    </location>
</feature>
<feature type="transmembrane region" description="Helical" evidence="8">
    <location>
        <begin position="38"/>
        <end position="57"/>
    </location>
</feature>
<dbReference type="GO" id="GO:0005886">
    <property type="term" value="C:plasma membrane"/>
    <property type="evidence" value="ECO:0007669"/>
    <property type="project" value="UniProtKB-SubCell"/>
</dbReference>
<dbReference type="Pfam" id="PF03547">
    <property type="entry name" value="Mem_trans"/>
    <property type="match status" value="1"/>
</dbReference>
<name>A0A918K4Z9_9GAMM</name>
<feature type="transmembrane region" description="Helical" evidence="8">
    <location>
        <begin position="285"/>
        <end position="310"/>
    </location>
</feature>
<keyword evidence="3" id="KW-0813">Transport</keyword>